<keyword evidence="1" id="KW-0175">Coiled coil</keyword>
<name>A0A8H3I804_9LECA</name>
<dbReference type="AlphaFoldDB" id="A0A8H3I804"/>
<sequence>MASISEPLDGIANAYKRMQTVIYQQVKAAKSAQAEAQRALLQFNKDRYELECLLPGTPMSGIEWPPTPKTGNFKIPPGAKKADSIFEAAIEAAMEDMSRLEDEKKDLIQQLAKTAAKLASAPRTIPHPGERLSGIYSPTNRNVLSTPPPTYNIETLPSAPLATSANSIPLGNPRNGFLAQRRTQEGLENLSLGDDY</sequence>
<feature type="coiled-coil region" evidence="1">
    <location>
        <begin position="90"/>
        <end position="117"/>
    </location>
</feature>
<feature type="region of interest" description="Disordered" evidence="2">
    <location>
        <begin position="119"/>
        <end position="141"/>
    </location>
</feature>
<reference evidence="3" key="1">
    <citation type="submission" date="2021-03" db="EMBL/GenBank/DDBJ databases">
        <authorList>
            <person name="Tagirdzhanova G."/>
        </authorList>
    </citation>
    <scope>NUCLEOTIDE SEQUENCE</scope>
</reference>
<gene>
    <name evidence="3" type="ORF">GOMPHAMPRED_007186</name>
</gene>
<evidence type="ECO:0000313" key="3">
    <source>
        <dbReference type="EMBL" id="CAF9910810.1"/>
    </source>
</evidence>
<protein>
    <submittedName>
        <fullName evidence="3">Uncharacterized protein</fullName>
    </submittedName>
</protein>
<proteinExistence type="predicted"/>
<keyword evidence="4" id="KW-1185">Reference proteome</keyword>
<evidence type="ECO:0000313" key="4">
    <source>
        <dbReference type="Proteomes" id="UP000664169"/>
    </source>
</evidence>
<accession>A0A8H3I804</accession>
<feature type="region of interest" description="Disordered" evidence="2">
    <location>
        <begin position="164"/>
        <end position="196"/>
    </location>
</feature>
<dbReference type="EMBL" id="CAJPDQ010000006">
    <property type="protein sequence ID" value="CAF9910810.1"/>
    <property type="molecule type" value="Genomic_DNA"/>
</dbReference>
<evidence type="ECO:0000256" key="2">
    <source>
        <dbReference type="SAM" id="MobiDB-lite"/>
    </source>
</evidence>
<dbReference type="Proteomes" id="UP000664169">
    <property type="component" value="Unassembled WGS sequence"/>
</dbReference>
<organism evidence="3 4">
    <name type="scientific">Gomphillus americanus</name>
    <dbReference type="NCBI Taxonomy" id="1940652"/>
    <lineage>
        <taxon>Eukaryota</taxon>
        <taxon>Fungi</taxon>
        <taxon>Dikarya</taxon>
        <taxon>Ascomycota</taxon>
        <taxon>Pezizomycotina</taxon>
        <taxon>Lecanoromycetes</taxon>
        <taxon>OSLEUM clade</taxon>
        <taxon>Ostropomycetidae</taxon>
        <taxon>Ostropales</taxon>
        <taxon>Graphidaceae</taxon>
        <taxon>Gomphilloideae</taxon>
        <taxon>Gomphillus</taxon>
    </lineage>
</organism>
<evidence type="ECO:0000256" key="1">
    <source>
        <dbReference type="SAM" id="Coils"/>
    </source>
</evidence>
<comment type="caution">
    <text evidence="3">The sequence shown here is derived from an EMBL/GenBank/DDBJ whole genome shotgun (WGS) entry which is preliminary data.</text>
</comment>